<name>A0A5E8CJ24_9ZZZZ</name>
<dbReference type="Pfam" id="PF00004">
    <property type="entry name" value="AAA"/>
    <property type="match status" value="1"/>
</dbReference>
<reference evidence="2" key="1">
    <citation type="submission" date="2019-09" db="EMBL/GenBank/DDBJ databases">
        <authorList>
            <person name="Needham M D."/>
        </authorList>
    </citation>
    <scope>NUCLEOTIDE SEQUENCE</scope>
</reference>
<dbReference type="InterPro" id="IPR050773">
    <property type="entry name" value="CbxX/CfxQ_RuBisCO_ESX"/>
</dbReference>
<proteinExistence type="predicted"/>
<dbReference type="InterPro" id="IPR027417">
    <property type="entry name" value="P-loop_NTPase"/>
</dbReference>
<evidence type="ECO:0000313" key="2">
    <source>
        <dbReference type="EMBL" id="VVU94664.1"/>
    </source>
</evidence>
<feature type="domain" description="ATPase AAA-type core" evidence="1">
    <location>
        <begin position="189"/>
        <end position="295"/>
    </location>
</feature>
<dbReference type="AlphaFoldDB" id="A0A5E8CJ24"/>
<dbReference type="Gene3D" id="3.40.50.300">
    <property type="entry name" value="P-loop containing nucleotide triphosphate hydrolases"/>
    <property type="match status" value="1"/>
</dbReference>
<gene>
    <name evidence="2" type="ORF">CPAV1605_389</name>
</gene>
<protein>
    <submittedName>
        <fullName evidence="2">ATPase family associated with various cellular activities (AAA)</fullName>
    </submittedName>
</protein>
<dbReference type="GO" id="GO:0016887">
    <property type="term" value="F:ATP hydrolysis activity"/>
    <property type="evidence" value="ECO:0007669"/>
    <property type="project" value="InterPro"/>
</dbReference>
<dbReference type="PANTHER" id="PTHR43392">
    <property type="entry name" value="AAA-TYPE ATPASE FAMILY PROTEIN / ANKYRIN REPEAT FAMILY PROTEIN"/>
    <property type="match status" value="1"/>
</dbReference>
<dbReference type="GO" id="GO:0005524">
    <property type="term" value="F:ATP binding"/>
    <property type="evidence" value="ECO:0007669"/>
    <property type="project" value="InterPro"/>
</dbReference>
<accession>A0A5E8CJ24</accession>
<dbReference type="EMBL" id="CABVLZ010000002">
    <property type="protein sequence ID" value="VVU94664.1"/>
    <property type="molecule type" value="Genomic_DNA"/>
</dbReference>
<dbReference type="InterPro" id="IPR003959">
    <property type="entry name" value="ATPase_AAA_core"/>
</dbReference>
<dbReference type="SUPFAM" id="SSF52540">
    <property type="entry name" value="P-loop containing nucleoside triphosphate hydrolases"/>
    <property type="match status" value="1"/>
</dbReference>
<evidence type="ECO:0000259" key="1">
    <source>
        <dbReference type="Pfam" id="PF00004"/>
    </source>
</evidence>
<dbReference type="PANTHER" id="PTHR43392:SF2">
    <property type="entry name" value="AAA-TYPE ATPASE FAMILY PROTEIN _ ANKYRIN REPEAT FAMILY PROTEIN"/>
    <property type="match status" value="1"/>
</dbReference>
<sequence>MESEELELYNTLITSTDPFVQLLGYNMSYLANNNYYVFKVDELEKEKDKLYKDNCKLTDQVMELRDDYSHILRKYKKLKPPEASKKRKSDEIIEPSKIKKRRKNKASLGPEEVKRIFSNINSIQDIINLKNYGNKIYHDVKLVKLVNIIPPLEKLHNMVGLQEVKAQLFDHILYFIQSLNQNEMYHTVISGPPGVGKTELGKILGSIYLGLGILKNETFRVVKRSELVGKYLGHTAAQTQEIIDECNGGVMFIDEAYSLGNEEKRDSFSKECLDTINQNLTENKGNFMCIIAGYKDSLNKCFFSYNEGLKRRFPFWYDIKGYTADELKEIFIRKVDSSGWKLKSDIKSDFFEEKFEFYGGDIENFTFLARMAYSKRIFKNSEEDDKVLCLTDLEEAYKQFNANKEKLEIKQCPPPFGMYV</sequence>
<organism evidence="2">
    <name type="scientific">seawater metagenome</name>
    <dbReference type="NCBI Taxonomy" id="1561972"/>
    <lineage>
        <taxon>unclassified sequences</taxon>
        <taxon>metagenomes</taxon>
        <taxon>ecological metagenomes</taxon>
    </lineage>
</organism>